<dbReference type="Proteomes" id="UP000053958">
    <property type="component" value="Unassembled WGS sequence"/>
</dbReference>
<evidence type="ECO:0000313" key="1">
    <source>
        <dbReference type="EMBL" id="KKA16963.1"/>
    </source>
</evidence>
<dbReference type="OrthoDB" id="4496615at2759"/>
<keyword evidence="2" id="KW-1185">Reference proteome</keyword>
<dbReference type="RefSeq" id="XP_013323575.1">
    <property type="nucleotide sequence ID" value="XM_013468121.1"/>
</dbReference>
<sequence>MPSYRFQDGLTLDRHIGQTLTVHGENFELKEILSEKQSNEFNERWAVFQATKSGSTDAFVLKLRFQQNPSRLSQSKKDSIQVTAKRNFETECKALRVCSPTGVAPRFFHSEELRQNNTHPFPGGYLRVIVMSKVGGKSVIEILEDLYEEDRRIIRTQLILILESLVGLSRASKEMLPPEEGDPITENSIDVLAFGMGWTVSGN</sequence>
<comment type="caution">
    <text evidence="1">The sequence shown here is derived from an EMBL/GenBank/DDBJ whole genome shotgun (WGS) entry which is preliminary data.</text>
</comment>
<reference evidence="1 2" key="1">
    <citation type="submission" date="2015-04" db="EMBL/GenBank/DDBJ databases">
        <authorList>
            <person name="Heijne W.H."/>
            <person name="Fedorova N.D."/>
            <person name="Nierman W.C."/>
            <person name="Vollebregt A.W."/>
            <person name="Zhao Z."/>
            <person name="Wu L."/>
            <person name="Kumar M."/>
            <person name="Stam H."/>
            <person name="van den Berg M.A."/>
            <person name="Pel H.J."/>
        </authorList>
    </citation>
    <scope>NUCLEOTIDE SEQUENCE [LARGE SCALE GENOMIC DNA]</scope>
    <source>
        <strain evidence="1 2">CBS 393.64</strain>
    </source>
</reference>
<evidence type="ECO:0000313" key="2">
    <source>
        <dbReference type="Proteomes" id="UP000053958"/>
    </source>
</evidence>
<name>A0A0F4YH39_RASE3</name>
<dbReference type="AlphaFoldDB" id="A0A0F4YH39"/>
<protein>
    <recommendedName>
        <fullName evidence="3">Protein kinase domain-containing protein</fullName>
    </recommendedName>
</protein>
<proteinExistence type="predicted"/>
<gene>
    <name evidence="1" type="ORF">T310_9423</name>
</gene>
<dbReference type="EMBL" id="LASV01000724">
    <property type="protein sequence ID" value="KKA16963.1"/>
    <property type="molecule type" value="Genomic_DNA"/>
</dbReference>
<accession>A0A0F4YH39</accession>
<evidence type="ECO:0008006" key="3">
    <source>
        <dbReference type="Google" id="ProtNLM"/>
    </source>
</evidence>
<organism evidence="1 2">
    <name type="scientific">Rasamsonia emersonii (strain ATCC 16479 / CBS 393.64 / IMI 116815)</name>
    <dbReference type="NCBI Taxonomy" id="1408163"/>
    <lineage>
        <taxon>Eukaryota</taxon>
        <taxon>Fungi</taxon>
        <taxon>Dikarya</taxon>
        <taxon>Ascomycota</taxon>
        <taxon>Pezizomycotina</taxon>
        <taxon>Eurotiomycetes</taxon>
        <taxon>Eurotiomycetidae</taxon>
        <taxon>Eurotiales</taxon>
        <taxon>Trichocomaceae</taxon>
        <taxon>Rasamsonia</taxon>
    </lineage>
</organism>
<dbReference type="GeneID" id="25321358"/>